<reference evidence="13 14" key="1">
    <citation type="journal article" date="2021" name="Microb. Ecol.">
        <title>Candidatus Mesenet longicola: Novel Endosymbionts of Brontispa longissima that Induce Cytoplasmic Incompatibility.</title>
        <authorList>
            <person name="Takano S."/>
            <person name="Gotoh Y."/>
            <person name="Hayashi T."/>
        </authorList>
    </citation>
    <scope>NUCLEOTIDE SEQUENCE [LARGE SCALE GENOMIC DNA]</scope>
    <source>
        <strain evidence="13">L5</strain>
    </source>
</reference>
<dbReference type="AlphaFoldDB" id="A0A8J3HVC5"/>
<dbReference type="EC" id="2.5.1.39" evidence="11 12"/>
<evidence type="ECO:0000256" key="9">
    <source>
        <dbReference type="ARBA" id="ARBA00022989"/>
    </source>
</evidence>
<feature type="transmembrane region" description="Helical" evidence="11">
    <location>
        <begin position="120"/>
        <end position="136"/>
    </location>
</feature>
<evidence type="ECO:0000256" key="3">
    <source>
        <dbReference type="ARBA" id="ARBA00005985"/>
    </source>
</evidence>
<dbReference type="Pfam" id="PF01040">
    <property type="entry name" value="UbiA"/>
    <property type="match status" value="1"/>
</dbReference>
<dbReference type="GO" id="GO:0006744">
    <property type="term" value="P:ubiquinone biosynthetic process"/>
    <property type="evidence" value="ECO:0007669"/>
    <property type="project" value="UniProtKB-UniRule"/>
</dbReference>
<keyword evidence="6 11" id="KW-0808">Transferase</keyword>
<dbReference type="Gene3D" id="1.20.120.1780">
    <property type="entry name" value="UbiA prenyltransferase"/>
    <property type="match status" value="1"/>
</dbReference>
<comment type="caution">
    <text evidence="13">The sequence shown here is derived from an EMBL/GenBank/DDBJ whole genome shotgun (WGS) entry which is preliminary data.</text>
</comment>
<dbReference type="Gene3D" id="1.10.357.140">
    <property type="entry name" value="UbiA prenyltransferase"/>
    <property type="match status" value="1"/>
</dbReference>
<evidence type="ECO:0000256" key="8">
    <source>
        <dbReference type="ARBA" id="ARBA00022692"/>
    </source>
</evidence>
<feature type="transmembrane region" description="Helical" evidence="11">
    <location>
        <begin position="145"/>
        <end position="162"/>
    </location>
</feature>
<organism evidence="13 14">
    <name type="scientific">Candidatus Mesenet longicola</name>
    <dbReference type="NCBI Taxonomy" id="1892558"/>
    <lineage>
        <taxon>Bacteria</taxon>
        <taxon>Pseudomonadati</taxon>
        <taxon>Pseudomonadota</taxon>
        <taxon>Alphaproteobacteria</taxon>
        <taxon>Rickettsiales</taxon>
        <taxon>Anaplasmataceae</taxon>
        <taxon>Candidatus Mesenet</taxon>
    </lineage>
</organism>
<keyword evidence="4 11" id="KW-1003">Cell membrane</keyword>
<feature type="transmembrane region" description="Helical" evidence="11">
    <location>
        <begin position="272"/>
        <end position="290"/>
    </location>
</feature>
<dbReference type="GO" id="GO:0005886">
    <property type="term" value="C:plasma membrane"/>
    <property type="evidence" value="ECO:0007669"/>
    <property type="project" value="UniProtKB-SubCell"/>
</dbReference>
<keyword evidence="9 11" id="KW-1133">Transmembrane helix</keyword>
<comment type="catalytic activity">
    <reaction evidence="11">
        <text>all-trans-octaprenyl diphosphate + 4-hydroxybenzoate = 4-hydroxy-3-(all-trans-octaprenyl)benzoate + diphosphate</text>
        <dbReference type="Rhea" id="RHEA:27782"/>
        <dbReference type="ChEBI" id="CHEBI:1617"/>
        <dbReference type="ChEBI" id="CHEBI:17879"/>
        <dbReference type="ChEBI" id="CHEBI:33019"/>
        <dbReference type="ChEBI" id="CHEBI:57711"/>
        <dbReference type="EC" id="2.5.1.39"/>
    </reaction>
</comment>
<dbReference type="InterPro" id="IPR039653">
    <property type="entry name" value="Prenyltransferase"/>
</dbReference>
<dbReference type="Proteomes" id="UP000637906">
    <property type="component" value="Unassembled WGS sequence"/>
</dbReference>
<dbReference type="FunFam" id="1.20.120.1780:FF:000001">
    <property type="entry name" value="4-hydroxybenzoate octaprenyltransferase"/>
    <property type="match status" value="1"/>
</dbReference>
<keyword evidence="8 11" id="KW-0812">Transmembrane</keyword>
<evidence type="ECO:0000256" key="5">
    <source>
        <dbReference type="ARBA" id="ARBA00022519"/>
    </source>
</evidence>
<comment type="similarity">
    <text evidence="3 11">Belongs to the UbiA prenyltransferase family.</text>
</comment>
<dbReference type="CDD" id="cd13959">
    <property type="entry name" value="PT_UbiA_COQ2"/>
    <property type="match status" value="1"/>
</dbReference>
<feature type="transmembrane region" description="Helical" evidence="11">
    <location>
        <begin position="46"/>
        <end position="71"/>
    </location>
</feature>
<feature type="transmembrane region" description="Helical" evidence="11">
    <location>
        <begin position="168"/>
        <end position="188"/>
    </location>
</feature>
<evidence type="ECO:0000256" key="2">
    <source>
        <dbReference type="ARBA" id="ARBA00004141"/>
    </source>
</evidence>
<feature type="transmembrane region" description="Helical" evidence="11">
    <location>
        <begin position="219"/>
        <end position="252"/>
    </location>
</feature>
<evidence type="ECO:0000256" key="12">
    <source>
        <dbReference type="NCBIfam" id="TIGR01474"/>
    </source>
</evidence>
<evidence type="ECO:0000256" key="6">
    <source>
        <dbReference type="ARBA" id="ARBA00022679"/>
    </source>
</evidence>
<evidence type="ECO:0000313" key="13">
    <source>
        <dbReference type="EMBL" id="GHM59590.1"/>
    </source>
</evidence>
<evidence type="ECO:0000313" key="14">
    <source>
        <dbReference type="Proteomes" id="UP000637906"/>
    </source>
</evidence>
<keyword evidence="14" id="KW-1185">Reference proteome</keyword>
<evidence type="ECO:0000256" key="7">
    <source>
        <dbReference type="ARBA" id="ARBA00022688"/>
    </source>
</evidence>
<keyword evidence="7 11" id="KW-0831">Ubiquinone biosynthesis</keyword>
<evidence type="ECO:0000256" key="4">
    <source>
        <dbReference type="ARBA" id="ARBA00022475"/>
    </source>
</evidence>
<proteinExistence type="inferred from homology"/>
<protein>
    <recommendedName>
        <fullName evidence="11 12">4-hydroxybenzoate octaprenyltransferase</fullName>
        <ecNumber evidence="11 12">2.5.1.39</ecNumber>
    </recommendedName>
    <alternativeName>
        <fullName evidence="11">4-HB polyprenyltransferase</fullName>
    </alternativeName>
</protein>
<dbReference type="NCBIfam" id="TIGR01474">
    <property type="entry name" value="ubiA_proteo"/>
    <property type="match status" value="1"/>
</dbReference>
<comment type="subcellular location">
    <subcellularLocation>
        <location evidence="11">Cell inner membrane</location>
        <topology evidence="11">Multi-pass membrane protein</topology>
    </subcellularLocation>
    <subcellularLocation>
        <location evidence="2">Membrane</location>
        <topology evidence="2">Multi-pass membrane protein</topology>
    </subcellularLocation>
</comment>
<comment type="function">
    <text evidence="11">Catalyzes the prenylation of para-hydroxybenzoate (PHB) with an all-trans polyprenyl group. Mediates the second step in the final reaction sequence of ubiquinone-8 (UQ-8) biosynthesis, which is the condensation of the polyisoprenoid side chain with PHB, generating the first membrane-bound Q intermediate 3-octaprenyl-4-hydroxybenzoate.</text>
</comment>
<dbReference type="FunFam" id="1.10.357.140:FF:000008">
    <property type="entry name" value="4-hydroxybenzoate octaprenyltransferase"/>
    <property type="match status" value="1"/>
</dbReference>
<dbReference type="InterPro" id="IPR000537">
    <property type="entry name" value="UbiA_prenyltransferase"/>
</dbReference>
<dbReference type="GO" id="GO:0008412">
    <property type="term" value="F:4-hydroxybenzoate polyprenyltransferase activity"/>
    <property type="evidence" value="ECO:0007669"/>
    <property type="project" value="UniProtKB-UniRule"/>
</dbReference>
<keyword evidence="5 11" id="KW-0997">Cell inner membrane</keyword>
<gene>
    <name evidence="11 13" type="primary">ubiA</name>
    <name evidence="13" type="ORF">sL5_05830</name>
</gene>
<dbReference type="UniPathway" id="UPA00232"/>
<sequence length="293" mass="33747">MAFLDKSILHSYFKLMRLDSCLSVLWCYLFPGLSGIALATNNVQQIIYYTILFLIGAFLMRPVGCTISDIFDRKIDAEVERTQDRPLAKGILSVKQALILLMLLTPLAFVVLLLTNKTTIILGIICMPMVIVYPLLKRYFWWPQFFLGLTINFGALMGWSAIRDNLSLQSVLLYIGCVFWTLGYDTIYAHQDKEDDVKIGIKSTAIYFGDKTKLWLKRFYLMSLTMWASMALISRLNIFFYITILAVSLVFYYQYKKSNFDNPINCSHMFKINSYIGLLLYVGIFLGNIFSRA</sequence>
<dbReference type="PANTHER" id="PTHR11048:SF28">
    <property type="entry name" value="4-HYDROXYBENZOATE POLYPRENYLTRANSFERASE, MITOCHONDRIAL"/>
    <property type="match status" value="1"/>
</dbReference>
<evidence type="ECO:0000256" key="10">
    <source>
        <dbReference type="ARBA" id="ARBA00023136"/>
    </source>
</evidence>
<comment type="cofactor">
    <cofactor evidence="1 11">
        <name>Mg(2+)</name>
        <dbReference type="ChEBI" id="CHEBI:18420"/>
    </cofactor>
</comment>
<evidence type="ECO:0000256" key="1">
    <source>
        <dbReference type="ARBA" id="ARBA00001946"/>
    </source>
</evidence>
<dbReference type="EMBL" id="BNGU01000020">
    <property type="protein sequence ID" value="GHM59590.1"/>
    <property type="molecule type" value="Genomic_DNA"/>
</dbReference>
<name>A0A8J3HVC5_9RICK</name>
<feature type="transmembrane region" description="Helical" evidence="11">
    <location>
        <begin position="92"/>
        <end position="114"/>
    </location>
</feature>
<accession>A0A8J3HVC5</accession>
<keyword evidence="10 11" id="KW-0472">Membrane</keyword>
<dbReference type="InterPro" id="IPR044878">
    <property type="entry name" value="UbiA_sf"/>
</dbReference>
<dbReference type="HAMAP" id="MF_01635">
    <property type="entry name" value="UbiA"/>
    <property type="match status" value="1"/>
</dbReference>
<comment type="pathway">
    <text evidence="11">Cofactor biosynthesis; ubiquinone biosynthesis.</text>
</comment>
<dbReference type="InterPro" id="IPR006370">
    <property type="entry name" value="HB_polyprenyltransferase-like"/>
</dbReference>
<dbReference type="PANTHER" id="PTHR11048">
    <property type="entry name" value="PRENYLTRANSFERASES"/>
    <property type="match status" value="1"/>
</dbReference>
<feature type="transmembrane region" description="Helical" evidence="11">
    <location>
        <begin position="21"/>
        <end position="40"/>
    </location>
</feature>
<keyword evidence="11" id="KW-0460">Magnesium</keyword>
<evidence type="ECO:0000256" key="11">
    <source>
        <dbReference type="HAMAP-Rule" id="MF_01635"/>
    </source>
</evidence>